<keyword evidence="1" id="KW-0175">Coiled coil</keyword>
<feature type="region of interest" description="Disordered" evidence="2">
    <location>
        <begin position="33"/>
        <end position="53"/>
    </location>
</feature>
<evidence type="ECO:0000313" key="4">
    <source>
        <dbReference type="Proteomes" id="UP000187209"/>
    </source>
</evidence>
<evidence type="ECO:0000256" key="2">
    <source>
        <dbReference type="SAM" id="MobiDB-lite"/>
    </source>
</evidence>
<dbReference type="Proteomes" id="UP000187209">
    <property type="component" value="Unassembled WGS sequence"/>
</dbReference>
<accession>A0A1R2BSF5</accession>
<feature type="coiled-coil region" evidence="1">
    <location>
        <begin position="240"/>
        <end position="317"/>
    </location>
</feature>
<dbReference type="EMBL" id="MPUH01000456">
    <property type="protein sequence ID" value="OMJ79738.1"/>
    <property type="molecule type" value="Genomic_DNA"/>
</dbReference>
<feature type="compositionally biased region" description="Low complexity" evidence="2">
    <location>
        <begin position="36"/>
        <end position="51"/>
    </location>
</feature>
<evidence type="ECO:0000313" key="3">
    <source>
        <dbReference type="EMBL" id="OMJ79738.1"/>
    </source>
</evidence>
<dbReference type="AlphaFoldDB" id="A0A1R2BSF5"/>
<dbReference type="OrthoDB" id="321940at2759"/>
<protein>
    <submittedName>
        <fullName evidence="3">Uncharacterized protein</fullName>
    </submittedName>
</protein>
<organism evidence="3 4">
    <name type="scientific">Stentor coeruleus</name>
    <dbReference type="NCBI Taxonomy" id="5963"/>
    <lineage>
        <taxon>Eukaryota</taxon>
        <taxon>Sar</taxon>
        <taxon>Alveolata</taxon>
        <taxon>Ciliophora</taxon>
        <taxon>Postciliodesmatophora</taxon>
        <taxon>Heterotrichea</taxon>
        <taxon>Heterotrichida</taxon>
        <taxon>Stentoridae</taxon>
        <taxon>Stentor</taxon>
    </lineage>
</organism>
<proteinExistence type="predicted"/>
<name>A0A1R2BSF5_9CILI</name>
<keyword evidence="4" id="KW-1185">Reference proteome</keyword>
<sequence length="388" mass="45372">MNRFKEETSRGNSWISIRSLIKESKINSIYSKRNSDSSLDSLSPSPQNDSSITMEWKPNTYINQSVCFSSMHDNYCGDIQETCQSIQAESESPIYEKDIEAMKYYIHRRDSKFRKLQKTYNRDVMQLKDEVVSLQGKLTQNGEDVKRLTSVIEVMKKDHIQQLQNIQARHERKLQRSKQDLDVLLSDINEKTALYVSEKLTKTYQEEIEKLRDYYETKIEDLRLIHEFELNEQEKHTDCNEDLYKELEECKKELQTAEKKCSKEINNLKRLLTIQREENLCLKKVENHEETELKKKLNEVENENLVLKETIESYGKTIDELSIELQGMFKKKKKATSGETLEGGLSKLLGQINSYLDNSDFMSSKDFGETLKSLQNKIELLASGKILL</sequence>
<comment type="caution">
    <text evidence="3">The sequence shown here is derived from an EMBL/GenBank/DDBJ whole genome shotgun (WGS) entry which is preliminary data.</text>
</comment>
<reference evidence="3 4" key="1">
    <citation type="submission" date="2016-11" db="EMBL/GenBank/DDBJ databases">
        <title>The macronuclear genome of Stentor coeruleus: a giant cell with tiny introns.</title>
        <authorList>
            <person name="Slabodnick M."/>
            <person name="Ruby J.G."/>
            <person name="Reiff S.B."/>
            <person name="Swart E.C."/>
            <person name="Gosai S."/>
            <person name="Prabakaran S."/>
            <person name="Witkowska E."/>
            <person name="Larue G.E."/>
            <person name="Fisher S."/>
            <person name="Freeman R.M."/>
            <person name="Gunawardena J."/>
            <person name="Chu W."/>
            <person name="Stover N.A."/>
            <person name="Gregory B.D."/>
            <person name="Nowacki M."/>
            <person name="Derisi J."/>
            <person name="Roy S.W."/>
            <person name="Marshall W.F."/>
            <person name="Sood P."/>
        </authorList>
    </citation>
    <scope>NUCLEOTIDE SEQUENCE [LARGE SCALE GENOMIC DNA]</scope>
    <source>
        <strain evidence="3">WM001</strain>
    </source>
</reference>
<evidence type="ECO:0000256" key="1">
    <source>
        <dbReference type="SAM" id="Coils"/>
    </source>
</evidence>
<gene>
    <name evidence="3" type="ORF">SteCoe_20165</name>
</gene>